<keyword evidence="1 7" id="KW-0028">Amino-acid biosynthesis</keyword>
<evidence type="ECO:0000256" key="5">
    <source>
        <dbReference type="ARBA" id="ARBA00022777"/>
    </source>
</evidence>
<dbReference type="STRING" id="1838286.Verru16b_02567"/>
<gene>
    <name evidence="7 11" type="primary">thrB</name>
    <name evidence="11" type="ORF">Verru16b_02567</name>
</gene>
<dbReference type="Gene3D" id="3.30.70.890">
    <property type="entry name" value="GHMP kinase, C-terminal domain"/>
    <property type="match status" value="1"/>
</dbReference>
<evidence type="ECO:0000256" key="8">
    <source>
        <dbReference type="NCBIfam" id="TIGR00191"/>
    </source>
</evidence>
<comment type="catalytic activity">
    <reaction evidence="7">
        <text>L-homoserine + ATP = O-phospho-L-homoserine + ADP + H(+)</text>
        <dbReference type="Rhea" id="RHEA:13985"/>
        <dbReference type="ChEBI" id="CHEBI:15378"/>
        <dbReference type="ChEBI" id="CHEBI:30616"/>
        <dbReference type="ChEBI" id="CHEBI:57476"/>
        <dbReference type="ChEBI" id="CHEBI:57590"/>
        <dbReference type="ChEBI" id="CHEBI:456216"/>
        <dbReference type="EC" id="2.7.1.39"/>
    </reaction>
</comment>
<evidence type="ECO:0000313" key="11">
    <source>
        <dbReference type="EMBL" id="AOS45486.1"/>
    </source>
</evidence>
<dbReference type="Gene3D" id="3.30.230.10">
    <property type="match status" value="1"/>
</dbReference>
<evidence type="ECO:0000256" key="7">
    <source>
        <dbReference type="HAMAP-Rule" id="MF_00384"/>
    </source>
</evidence>
<dbReference type="InterPro" id="IPR014721">
    <property type="entry name" value="Ribsml_uS5_D2-typ_fold_subgr"/>
</dbReference>
<keyword evidence="5 7" id="KW-0418">Kinase</keyword>
<comment type="caution">
    <text evidence="7">Lacks conserved residue(s) required for the propagation of feature annotation.</text>
</comment>
<comment type="function">
    <text evidence="7">Catalyzes the ATP-dependent phosphorylation of L-homoserine to L-homoserine phosphate.</text>
</comment>
<protein>
    <recommendedName>
        <fullName evidence="7 8">Homoserine kinase</fullName>
        <shortName evidence="7">HK</shortName>
        <shortName evidence="7">HSK</shortName>
        <ecNumber evidence="7 8">2.7.1.39</ecNumber>
    </recommendedName>
</protein>
<dbReference type="Proteomes" id="UP000095228">
    <property type="component" value="Chromosome"/>
</dbReference>
<dbReference type="PANTHER" id="PTHR20861">
    <property type="entry name" value="HOMOSERINE/4-DIPHOSPHOCYTIDYL-2-C-METHYL-D-ERYTHRITOL KINASE"/>
    <property type="match status" value="1"/>
</dbReference>
<keyword evidence="7" id="KW-0963">Cytoplasm</keyword>
<feature type="domain" description="GHMP kinase C-terminal" evidence="10">
    <location>
        <begin position="213"/>
        <end position="287"/>
    </location>
</feature>
<dbReference type="NCBIfam" id="TIGR00191">
    <property type="entry name" value="thrB"/>
    <property type="match status" value="1"/>
</dbReference>
<dbReference type="PRINTS" id="PR00958">
    <property type="entry name" value="HOMSERKINASE"/>
</dbReference>
<dbReference type="HAMAP" id="MF_00384">
    <property type="entry name" value="Homoser_kinase"/>
    <property type="match status" value="1"/>
</dbReference>
<dbReference type="InterPro" id="IPR000870">
    <property type="entry name" value="Homoserine_kinase"/>
</dbReference>
<evidence type="ECO:0000259" key="10">
    <source>
        <dbReference type="Pfam" id="PF08544"/>
    </source>
</evidence>
<proteinExistence type="inferred from homology"/>
<dbReference type="Pfam" id="PF08544">
    <property type="entry name" value="GHMP_kinases_C"/>
    <property type="match status" value="1"/>
</dbReference>
<dbReference type="InterPro" id="IPR036554">
    <property type="entry name" value="GHMP_kinase_C_sf"/>
</dbReference>
<dbReference type="EMBL" id="CP016094">
    <property type="protein sequence ID" value="AOS45486.1"/>
    <property type="molecule type" value="Genomic_DNA"/>
</dbReference>
<dbReference type="SUPFAM" id="SSF55060">
    <property type="entry name" value="GHMP Kinase, C-terminal domain"/>
    <property type="match status" value="1"/>
</dbReference>
<evidence type="ECO:0000256" key="2">
    <source>
        <dbReference type="ARBA" id="ARBA00022679"/>
    </source>
</evidence>
<dbReference type="OrthoDB" id="9769912at2"/>
<keyword evidence="12" id="KW-1185">Reference proteome</keyword>
<keyword evidence="4 7" id="KW-0547">Nucleotide-binding</keyword>
<dbReference type="InterPro" id="IPR013750">
    <property type="entry name" value="GHMP_kinase_C_dom"/>
</dbReference>
<dbReference type="AlphaFoldDB" id="A0A1D8AX84"/>
<evidence type="ECO:0000259" key="9">
    <source>
        <dbReference type="Pfam" id="PF00288"/>
    </source>
</evidence>
<keyword evidence="6 7" id="KW-0067">ATP-binding</keyword>
<evidence type="ECO:0000313" key="12">
    <source>
        <dbReference type="Proteomes" id="UP000095228"/>
    </source>
</evidence>
<keyword evidence="2 7" id="KW-0808">Transferase</keyword>
<evidence type="ECO:0000256" key="6">
    <source>
        <dbReference type="ARBA" id="ARBA00022840"/>
    </source>
</evidence>
<dbReference type="GO" id="GO:0004413">
    <property type="term" value="F:homoserine kinase activity"/>
    <property type="evidence" value="ECO:0007669"/>
    <property type="project" value="UniProtKB-UniRule"/>
</dbReference>
<feature type="domain" description="GHMP kinase N-terminal" evidence="9">
    <location>
        <begin position="72"/>
        <end position="147"/>
    </location>
</feature>
<sequence>MKLPVLRSRRLPAEVTVRVPGSTSNCGAGFDSLGMALSIYNEITLTRGDWRGSRPGAASDTHGLDMADEAAGLFFVRAGVEEIGYTLAIRGEVPMSRGLGSSVTLRAGVVAGLNELTGAKLSKDDLCSLVTQLEGHPDNATPAVIGGFCVARCDASTGELLGVLRKPIGKELCFVVASPNQELETKKARGILPKELPYFDAVKSVNSATYVVAAFLTGEYDRLRHAVKDFLHEPYRLPLIPGAKPAIEAGVAAGALTGWLSGSGSSVLCVARPKDAAKVGRAMAAAFTAHKLTATVHALYADNDGLKIVKRG</sequence>
<reference evidence="11 12" key="1">
    <citation type="submission" date="2016-06" db="EMBL/GenBank/DDBJ databases">
        <title>Three novel species with peptidoglycan cell walls form the new genus Lacunisphaera gen. nov. in the family Opitutaceae of the verrucomicrobial subdivision 4.</title>
        <authorList>
            <person name="Rast P."/>
            <person name="Gloeckner I."/>
            <person name="Jogler M."/>
            <person name="Boedeker C."/>
            <person name="Jeske O."/>
            <person name="Wiegand S."/>
            <person name="Reinhardt R."/>
            <person name="Schumann P."/>
            <person name="Rohde M."/>
            <person name="Spring S."/>
            <person name="Gloeckner F.O."/>
            <person name="Jogler C."/>
        </authorList>
    </citation>
    <scope>NUCLEOTIDE SEQUENCE [LARGE SCALE GENOMIC DNA]</scope>
    <source>
        <strain evidence="11 12">IG16b</strain>
    </source>
</reference>
<keyword evidence="3 7" id="KW-0791">Threonine biosynthesis</keyword>
<evidence type="ECO:0000256" key="1">
    <source>
        <dbReference type="ARBA" id="ARBA00022605"/>
    </source>
</evidence>
<comment type="subcellular location">
    <subcellularLocation>
        <location evidence="7">Cytoplasm</location>
    </subcellularLocation>
</comment>
<dbReference type="EC" id="2.7.1.39" evidence="7 8"/>
<name>A0A1D8AX84_9BACT</name>
<dbReference type="PIRSF" id="PIRSF000676">
    <property type="entry name" value="Homoser_kin"/>
    <property type="match status" value="1"/>
</dbReference>
<organism evidence="11 12">
    <name type="scientific">Lacunisphaera limnophila</name>
    <dbReference type="NCBI Taxonomy" id="1838286"/>
    <lineage>
        <taxon>Bacteria</taxon>
        <taxon>Pseudomonadati</taxon>
        <taxon>Verrucomicrobiota</taxon>
        <taxon>Opitutia</taxon>
        <taxon>Opitutales</taxon>
        <taxon>Opitutaceae</taxon>
        <taxon>Lacunisphaera</taxon>
    </lineage>
</organism>
<dbReference type="UniPathway" id="UPA00050">
    <property type="reaction ID" value="UER00064"/>
</dbReference>
<dbReference type="GO" id="GO:0005524">
    <property type="term" value="F:ATP binding"/>
    <property type="evidence" value="ECO:0007669"/>
    <property type="project" value="UniProtKB-UniRule"/>
</dbReference>
<dbReference type="RefSeq" id="WP_069962628.1">
    <property type="nucleotide sequence ID" value="NZ_CP016094.1"/>
</dbReference>
<comment type="similarity">
    <text evidence="7">Belongs to the GHMP kinase family. Homoserine kinase subfamily.</text>
</comment>
<dbReference type="SUPFAM" id="SSF54211">
    <property type="entry name" value="Ribosomal protein S5 domain 2-like"/>
    <property type="match status" value="1"/>
</dbReference>
<dbReference type="GO" id="GO:0009088">
    <property type="term" value="P:threonine biosynthetic process"/>
    <property type="evidence" value="ECO:0007669"/>
    <property type="project" value="UniProtKB-UniRule"/>
</dbReference>
<dbReference type="GO" id="GO:0005737">
    <property type="term" value="C:cytoplasm"/>
    <property type="evidence" value="ECO:0007669"/>
    <property type="project" value="UniProtKB-SubCell"/>
</dbReference>
<dbReference type="KEGG" id="obg:Verru16b_02567"/>
<dbReference type="PANTHER" id="PTHR20861:SF1">
    <property type="entry name" value="HOMOSERINE KINASE"/>
    <property type="match status" value="1"/>
</dbReference>
<accession>A0A1D8AX84</accession>
<evidence type="ECO:0000256" key="3">
    <source>
        <dbReference type="ARBA" id="ARBA00022697"/>
    </source>
</evidence>
<dbReference type="PATRIC" id="fig|1838286.3.peg.2582"/>
<dbReference type="Pfam" id="PF00288">
    <property type="entry name" value="GHMP_kinases_N"/>
    <property type="match status" value="1"/>
</dbReference>
<dbReference type="InterPro" id="IPR006204">
    <property type="entry name" value="GHMP_kinase_N_dom"/>
</dbReference>
<comment type="pathway">
    <text evidence="7">Amino-acid biosynthesis; L-threonine biosynthesis; L-threonine from L-aspartate: step 4/5.</text>
</comment>
<evidence type="ECO:0000256" key="4">
    <source>
        <dbReference type="ARBA" id="ARBA00022741"/>
    </source>
</evidence>
<dbReference type="InterPro" id="IPR020568">
    <property type="entry name" value="Ribosomal_Su5_D2-typ_SF"/>
</dbReference>